<dbReference type="InterPro" id="IPR040256">
    <property type="entry name" value="At4g02000-like"/>
</dbReference>
<dbReference type="InterPro" id="IPR005135">
    <property type="entry name" value="Endo/exonuclease/phosphatase"/>
</dbReference>
<comment type="caution">
    <text evidence="3">The sequence shown here is derived from an EMBL/GenBank/DDBJ whole genome shotgun (WGS) entry which is preliminary data.</text>
</comment>
<dbReference type="SUPFAM" id="SSF56219">
    <property type="entry name" value="DNase I-like"/>
    <property type="match status" value="1"/>
</dbReference>
<feature type="domain" description="Endonuclease/exonuclease/phosphatase" evidence="2">
    <location>
        <begin position="495"/>
        <end position="607"/>
    </location>
</feature>
<feature type="compositionally biased region" description="Acidic residues" evidence="1">
    <location>
        <begin position="29"/>
        <end position="42"/>
    </location>
</feature>
<dbReference type="EMBL" id="JACGWN010000011">
    <property type="protein sequence ID" value="KAL0420583.1"/>
    <property type="molecule type" value="Genomic_DNA"/>
</dbReference>
<feature type="region of interest" description="Disordered" evidence="1">
    <location>
        <begin position="199"/>
        <end position="225"/>
    </location>
</feature>
<evidence type="ECO:0000259" key="2">
    <source>
        <dbReference type="Pfam" id="PF03372"/>
    </source>
</evidence>
<sequence>MLDSHETLSSLTHTTSITHTTHDPNPTDEAADDSDPTAEDDGMVDKGGTMAVNDHVAEEGGDRARPVTARWAKVRTKFNFSEFLALAHKVIDEGDDDSMNALSALKEKWEAKLGPLPTSTIDAHPLARGLRRARWNILHLFGATSPGSQVDGQEVGIHGGSTTIATLCGSQIALVCSSQIAPIAEPYYSSQITGQSSSGLAGSSLGAKETTSLGSQVGGPSDQAAGAGSQASGLFIGKVPLACSGTTNTLSGDYIADAFNNSSRKTLSYVAPVIQNDEVVVRPTLAMSRDGARRWASTAIGYFLGRKPYFHHLNEFKTVVAMEEVIEGGPWLFQGQPIILQQSESGMALRRHKHTQVPIWIHLRHLPVEFWMNDRLSTVASGIGRPLYQDAITKAYTILDFARVCVMLDISSTLPKHIVVMVPTEDGGETPCKINVEYEWLPPKCTVCYILGHRTKDCPSMLKSLQPTGLNRRDHQVAVSDLIFEFQLQFVGLLETRVSDRNVARLADSIDDEPWLVMGDFNTVADMSEVCGYSGDIRVATDEFQDCISQTGLITLPVQGDLFTWHNRSTDSRSLWKRLDRMLANDRWLVRWPDVSYSSLNARTSDHSPLVLRGDASRSPVRIFRFDNYLAASSQFIPTVQRIWRNSVVRTAMYSVTRKLKALKPLFRAKRKQKGDLSSNVKLAQEFWTTVPEPPTSG</sequence>
<feature type="region of interest" description="Disordered" evidence="1">
    <location>
        <begin position="1"/>
        <end position="48"/>
    </location>
</feature>
<gene>
    <name evidence="3" type="ORF">Slati_3081200</name>
</gene>
<name>A0AAW2UUP7_9LAMI</name>
<dbReference type="InterPro" id="IPR036691">
    <property type="entry name" value="Endo/exonu/phosph_ase_sf"/>
</dbReference>
<dbReference type="PANTHER" id="PTHR31286">
    <property type="entry name" value="GLYCINE-RICH CELL WALL STRUCTURAL PROTEIN 1.8-LIKE"/>
    <property type="match status" value="1"/>
</dbReference>
<feature type="compositionally biased region" description="Low complexity" evidence="1">
    <location>
        <begin position="7"/>
        <end position="19"/>
    </location>
</feature>
<dbReference type="Gene3D" id="3.60.10.10">
    <property type="entry name" value="Endonuclease/exonuclease/phosphatase"/>
    <property type="match status" value="1"/>
</dbReference>
<accession>A0AAW2UUP7</accession>
<dbReference type="Pfam" id="PF03372">
    <property type="entry name" value="Exo_endo_phos"/>
    <property type="match status" value="1"/>
</dbReference>
<reference evidence="3" key="1">
    <citation type="submission" date="2020-06" db="EMBL/GenBank/DDBJ databases">
        <authorList>
            <person name="Li T."/>
            <person name="Hu X."/>
            <person name="Zhang T."/>
            <person name="Song X."/>
            <person name="Zhang H."/>
            <person name="Dai N."/>
            <person name="Sheng W."/>
            <person name="Hou X."/>
            <person name="Wei L."/>
        </authorList>
    </citation>
    <scope>NUCLEOTIDE SEQUENCE</scope>
    <source>
        <strain evidence="3">KEN1</strain>
        <tissue evidence="3">Leaf</tissue>
    </source>
</reference>
<reference evidence="3" key="2">
    <citation type="journal article" date="2024" name="Plant">
        <title>Genomic evolution and insights into agronomic trait innovations of Sesamum species.</title>
        <authorList>
            <person name="Miao H."/>
            <person name="Wang L."/>
            <person name="Qu L."/>
            <person name="Liu H."/>
            <person name="Sun Y."/>
            <person name="Le M."/>
            <person name="Wang Q."/>
            <person name="Wei S."/>
            <person name="Zheng Y."/>
            <person name="Lin W."/>
            <person name="Duan Y."/>
            <person name="Cao H."/>
            <person name="Xiong S."/>
            <person name="Wang X."/>
            <person name="Wei L."/>
            <person name="Li C."/>
            <person name="Ma Q."/>
            <person name="Ju M."/>
            <person name="Zhao R."/>
            <person name="Li G."/>
            <person name="Mu C."/>
            <person name="Tian Q."/>
            <person name="Mei H."/>
            <person name="Zhang T."/>
            <person name="Gao T."/>
            <person name="Zhang H."/>
        </authorList>
    </citation>
    <scope>NUCLEOTIDE SEQUENCE</scope>
    <source>
        <strain evidence="3">KEN1</strain>
    </source>
</reference>
<organism evidence="3">
    <name type="scientific">Sesamum latifolium</name>
    <dbReference type="NCBI Taxonomy" id="2727402"/>
    <lineage>
        <taxon>Eukaryota</taxon>
        <taxon>Viridiplantae</taxon>
        <taxon>Streptophyta</taxon>
        <taxon>Embryophyta</taxon>
        <taxon>Tracheophyta</taxon>
        <taxon>Spermatophyta</taxon>
        <taxon>Magnoliopsida</taxon>
        <taxon>eudicotyledons</taxon>
        <taxon>Gunneridae</taxon>
        <taxon>Pentapetalae</taxon>
        <taxon>asterids</taxon>
        <taxon>lamiids</taxon>
        <taxon>Lamiales</taxon>
        <taxon>Pedaliaceae</taxon>
        <taxon>Sesamum</taxon>
    </lineage>
</organism>
<evidence type="ECO:0000313" key="3">
    <source>
        <dbReference type="EMBL" id="KAL0420583.1"/>
    </source>
</evidence>
<evidence type="ECO:0000256" key="1">
    <source>
        <dbReference type="SAM" id="MobiDB-lite"/>
    </source>
</evidence>
<protein>
    <recommendedName>
        <fullName evidence="2">Endonuclease/exonuclease/phosphatase domain-containing protein</fullName>
    </recommendedName>
</protein>
<proteinExistence type="predicted"/>
<dbReference type="PANTHER" id="PTHR31286:SF165">
    <property type="entry name" value="DUF4283 DOMAIN-CONTAINING PROTEIN"/>
    <property type="match status" value="1"/>
</dbReference>
<dbReference type="AlphaFoldDB" id="A0AAW2UUP7"/>